<dbReference type="KEGG" id="aace:A0U92_04680"/>
<dbReference type="EMBL" id="CP014692">
    <property type="protein sequence ID" value="AQS84183.1"/>
    <property type="molecule type" value="Genomic_DNA"/>
</dbReference>
<dbReference type="Proteomes" id="UP000188937">
    <property type="component" value="Chromosome"/>
</dbReference>
<organism evidence="2 3">
    <name type="scientific">Acetobacter aceti</name>
    <dbReference type="NCBI Taxonomy" id="435"/>
    <lineage>
        <taxon>Bacteria</taxon>
        <taxon>Pseudomonadati</taxon>
        <taxon>Pseudomonadota</taxon>
        <taxon>Alphaproteobacteria</taxon>
        <taxon>Acetobacterales</taxon>
        <taxon>Acetobacteraceae</taxon>
        <taxon>Acetobacter</taxon>
        <taxon>Acetobacter subgen. Acetobacter</taxon>
    </lineage>
</organism>
<evidence type="ECO:0000313" key="3">
    <source>
        <dbReference type="Proteomes" id="UP000188937"/>
    </source>
</evidence>
<keyword evidence="1" id="KW-0472">Membrane</keyword>
<feature type="transmembrane region" description="Helical" evidence="1">
    <location>
        <begin position="60"/>
        <end position="78"/>
    </location>
</feature>
<name>A0A1U9KED9_ACEAC</name>
<keyword evidence="1" id="KW-1133">Transmembrane helix</keyword>
<reference evidence="2 3" key="1">
    <citation type="submission" date="2016-03" db="EMBL/GenBank/DDBJ databases">
        <title>Acetic acid bacteria sequencing.</title>
        <authorList>
            <person name="Brandt J."/>
            <person name="Jakob F."/>
            <person name="Vogel R.F."/>
        </authorList>
    </citation>
    <scope>NUCLEOTIDE SEQUENCE [LARGE SCALE GENOMIC DNA]</scope>
    <source>
        <strain evidence="2 3">TMW2.1153</strain>
    </source>
</reference>
<feature type="transmembrane region" description="Helical" evidence="1">
    <location>
        <begin position="98"/>
        <end position="120"/>
    </location>
</feature>
<accession>A0A1U9KED9</accession>
<dbReference type="STRING" id="435.A0U92_04680"/>
<feature type="transmembrane region" description="Helical" evidence="1">
    <location>
        <begin position="182"/>
        <end position="205"/>
    </location>
</feature>
<protein>
    <submittedName>
        <fullName evidence="2">Uncharacterized protein</fullName>
    </submittedName>
</protein>
<sequence length="249" mass="28014">MTKIMKRKKPLGSIANSLTKTLNDCRKDYPEACALTDSYIQTLPDTNRSILTSNLKTPELITSGILVAGMGTLFYTTAPSTLFPPFYSIAKNISGFALFSWAFNISFIIFFGFEVAKIFITADTVNQINIQNPIKSLQKTWKKIQNNKPQPDTAKTEVQANITSLTLDCACRYQNHIRVIFWFARFCTILQGFTIATAAFSAGWIEQAHKQYPHCFSDVIPGDPDKAEKCQAEITMWQKPPPETCSQHH</sequence>
<keyword evidence="1" id="KW-0812">Transmembrane</keyword>
<proteinExistence type="predicted"/>
<dbReference type="AlphaFoldDB" id="A0A1U9KED9"/>
<evidence type="ECO:0000256" key="1">
    <source>
        <dbReference type="SAM" id="Phobius"/>
    </source>
</evidence>
<keyword evidence="3" id="KW-1185">Reference proteome</keyword>
<gene>
    <name evidence="2" type="ORF">A0U92_04680</name>
</gene>
<evidence type="ECO:0000313" key="2">
    <source>
        <dbReference type="EMBL" id="AQS84183.1"/>
    </source>
</evidence>